<feature type="transmembrane region" description="Helical" evidence="1">
    <location>
        <begin position="197"/>
        <end position="218"/>
    </location>
</feature>
<feature type="transmembrane region" description="Helical" evidence="1">
    <location>
        <begin position="104"/>
        <end position="122"/>
    </location>
</feature>
<keyword evidence="1" id="KW-1133">Transmembrane helix</keyword>
<dbReference type="EMBL" id="WJXW01000012">
    <property type="protein sequence ID" value="KAF9731725.1"/>
    <property type="molecule type" value="Genomic_DNA"/>
</dbReference>
<gene>
    <name evidence="2" type="ORF">PMIN01_10742</name>
</gene>
<comment type="caution">
    <text evidence="2">The sequence shown here is derived from an EMBL/GenBank/DDBJ whole genome shotgun (WGS) entry which is preliminary data.</text>
</comment>
<sequence>MSSPGPSPPPNMSEAAPQPSAPAWRAFVHLYLPVLTIAFLTLFIANPFSHRALLLASAVPTYFFASLVYRPRPRPAVRFSRRSDLLRAAVLFTYGRLLGTPFNLFNYLLDVLASYGVGAVLDQPEGAPPRRSEFFVQALLTTASTVVFGFVPPSWTWTWVIMGGIDREMYRAAYLALVDDIVRVLGYPEVGSKRGKALVVAVQAVFIAVSVMWVHFFIGLRMRAQIEREFVMPLGT</sequence>
<evidence type="ECO:0000313" key="3">
    <source>
        <dbReference type="Proteomes" id="UP000756921"/>
    </source>
</evidence>
<dbReference type="Proteomes" id="UP000756921">
    <property type="component" value="Unassembled WGS sequence"/>
</dbReference>
<protein>
    <submittedName>
        <fullName evidence="2">Uncharacterized protein</fullName>
    </submittedName>
</protein>
<accession>A0A9P6KMA3</accession>
<feature type="transmembrane region" description="Helical" evidence="1">
    <location>
        <begin position="134"/>
        <end position="152"/>
    </location>
</feature>
<dbReference type="AlphaFoldDB" id="A0A9P6KMA3"/>
<feature type="transmembrane region" description="Helical" evidence="1">
    <location>
        <begin position="52"/>
        <end position="69"/>
    </location>
</feature>
<evidence type="ECO:0000313" key="2">
    <source>
        <dbReference type="EMBL" id="KAF9731725.1"/>
    </source>
</evidence>
<name>A0A9P6KMA3_9PLEO</name>
<keyword evidence="1" id="KW-0812">Transmembrane</keyword>
<reference evidence="2" key="1">
    <citation type="journal article" date="2020" name="Mol. Plant Microbe Interact.">
        <title>Genome Sequence of the Biocontrol Agent Coniothyrium minitans strain Conio (IMI 134523).</title>
        <authorList>
            <person name="Patel D."/>
            <person name="Shittu T.A."/>
            <person name="Baroncelli R."/>
            <person name="Muthumeenakshi S."/>
            <person name="Osborne T.H."/>
            <person name="Janganan T.K."/>
            <person name="Sreenivasaprasad S."/>
        </authorList>
    </citation>
    <scope>NUCLEOTIDE SEQUENCE</scope>
    <source>
        <strain evidence="2">Conio</strain>
    </source>
</reference>
<organism evidence="2 3">
    <name type="scientific">Paraphaeosphaeria minitans</name>
    <dbReference type="NCBI Taxonomy" id="565426"/>
    <lineage>
        <taxon>Eukaryota</taxon>
        <taxon>Fungi</taxon>
        <taxon>Dikarya</taxon>
        <taxon>Ascomycota</taxon>
        <taxon>Pezizomycotina</taxon>
        <taxon>Dothideomycetes</taxon>
        <taxon>Pleosporomycetidae</taxon>
        <taxon>Pleosporales</taxon>
        <taxon>Massarineae</taxon>
        <taxon>Didymosphaeriaceae</taxon>
        <taxon>Paraphaeosphaeria</taxon>
    </lineage>
</organism>
<dbReference type="OrthoDB" id="3756114at2759"/>
<proteinExistence type="predicted"/>
<keyword evidence="3" id="KW-1185">Reference proteome</keyword>
<feature type="transmembrane region" description="Helical" evidence="1">
    <location>
        <begin position="26"/>
        <end position="45"/>
    </location>
</feature>
<keyword evidence="1" id="KW-0472">Membrane</keyword>
<evidence type="ECO:0000256" key="1">
    <source>
        <dbReference type="SAM" id="Phobius"/>
    </source>
</evidence>